<dbReference type="CDD" id="cd14399">
    <property type="entry name" value="UBA_PLICs"/>
    <property type="match status" value="1"/>
</dbReference>
<feature type="domain" description="Ubiquitin-like" evidence="3">
    <location>
        <begin position="4"/>
        <end position="78"/>
    </location>
</feature>
<sequence>MSEITIRLKSPKDEKSIKIKEDATIKELRAEAAKAYSSDESRVCLIFAGKILKDEDTLAHHKLKDNLVVHIVIKSSAGAQRPAGEGSSSGAETTNRAPGLDLGALSSAASSVLTNPEGSGNLFSTMQQNMQRQVLQNPELLRTMVESPLVQSLMSNPEVMRSIMQANPQMRQLMERNPELNRMLNNPEVLRQSMEIASNPAMMQELMRSYDRAVLNMESMPGGSSHLQNIFEDIQEPMMNAMSSMVGGGSQEDTSGNPFADLAGDARQAAPTNEPMPNPWAAPAQTNTSGASAAPNSGTTAPGRTTGGVGSAANPFAFNPEAMSNAFQAPYVQGLLEAMSSNPETLELLMTNNPFFANADPNTRTQMQRMIPQLARQMNQPGFRNMLTNPRALRAMTQIQEGLQILQQEAPEVLAGLSMPAFTAAHAPTASQTREDGESTATTTPTDAPAGGTAAPTAAGGTNQVELATLLASMLNMMAPTSGAPPAAGTPSSEPPEQRYASQLETLASMGFINREANIQALILSMGDVNGAVERLLNSHQSI</sequence>
<feature type="region of interest" description="Disordered" evidence="1">
    <location>
        <begin position="78"/>
        <end position="101"/>
    </location>
</feature>
<feature type="compositionally biased region" description="Polar residues" evidence="1">
    <location>
        <begin position="86"/>
        <end position="96"/>
    </location>
</feature>
<feature type="region of interest" description="Disordered" evidence="1">
    <location>
        <begin position="425"/>
        <end position="462"/>
    </location>
</feature>
<proteinExistence type="predicted"/>
<feature type="domain" description="UBA" evidence="2">
    <location>
        <begin position="495"/>
        <end position="539"/>
    </location>
</feature>
<dbReference type="InterPro" id="IPR015940">
    <property type="entry name" value="UBA"/>
</dbReference>
<organism evidence="4">
    <name type="scientific">Schistocephalus solidus</name>
    <name type="common">Tapeworm</name>
    <dbReference type="NCBI Taxonomy" id="70667"/>
    <lineage>
        <taxon>Eukaryota</taxon>
        <taxon>Metazoa</taxon>
        <taxon>Spiralia</taxon>
        <taxon>Lophotrochozoa</taxon>
        <taxon>Platyhelminthes</taxon>
        <taxon>Cestoda</taxon>
        <taxon>Eucestoda</taxon>
        <taxon>Diphyllobothriidea</taxon>
        <taxon>Diphyllobothriidae</taxon>
        <taxon>Schistocephalus</taxon>
    </lineage>
</organism>
<dbReference type="SMART" id="SM00213">
    <property type="entry name" value="UBQ"/>
    <property type="match status" value="1"/>
</dbReference>
<dbReference type="SUPFAM" id="SSF54236">
    <property type="entry name" value="Ubiquitin-like"/>
    <property type="match status" value="1"/>
</dbReference>
<dbReference type="GO" id="GO:0031593">
    <property type="term" value="F:polyubiquitin modification-dependent protein binding"/>
    <property type="evidence" value="ECO:0007669"/>
    <property type="project" value="TreeGrafter"/>
</dbReference>
<dbReference type="Gene3D" id="1.10.260.100">
    <property type="match status" value="1"/>
</dbReference>
<dbReference type="InterPro" id="IPR009060">
    <property type="entry name" value="UBA-like_sf"/>
</dbReference>
<dbReference type="FunFam" id="1.10.260.100:FF:000001">
    <property type="entry name" value="Ubiquilin 1"/>
    <property type="match status" value="1"/>
</dbReference>
<accession>A0A0X3P4F5</accession>
<feature type="region of interest" description="Disordered" evidence="1">
    <location>
        <begin position="242"/>
        <end position="308"/>
    </location>
</feature>
<dbReference type="InterPro" id="IPR029071">
    <property type="entry name" value="Ubiquitin-like_domsf"/>
</dbReference>
<dbReference type="PROSITE" id="PS50030">
    <property type="entry name" value="UBA"/>
    <property type="match status" value="1"/>
</dbReference>
<dbReference type="PANTHER" id="PTHR10677:SF3">
    <property type="entry name" value="FI07626P-RELATED"/>
    <property type="match status" value="1"/>
</dbReference>
<dbReference type="InterPro" id="IPR015496">
    <property type="entry name" value="Ubiquilin"/>
</dbReference>
<dbReference type="PROSITE" id="PS50053">
    <property type="entry name" value="UBIQUITIN_2"/>
    <property type="match status" value="1"/>
</dbReference>
<dbReference type="AlphaFoldDB" id="A0A0X3P4F5"/>
<dbReference type="SMART" id="SM00165">
    <property type="entry name" value="UBA"/>
    <property type="match status" value="1"/>
</dbReference>
<evidence type="ECO:0008006" key="5">
    <source>
        <dbReference type="Google" id="ProtNLM"/>
    </source>
</evidence>
<dbReference type="GO" id="GO:0006511">
    <property type="term" value="P:ubiquitin-dependent protein catabolic process"/>
    <property type="evidence" value="ECO:0007669"/>
    <property type="project" value="TreeGrafter"/>
</dbReference>
<protein>
    <recommendedName>
        <fullName evidence="5">Ubiquilin-1</fullName>
    </recommendedName>
</protein>
<dbReference type="EMBL" id="GEEE01018528">
    <property type="protein sequence ID" value="JAP44697.1"/>
    <property type="molecule type" value="Transcribed_RNA"/>
</dbReference>
<evidence type="ECO:0000256" key="1">
    <source>
        <dbReference type="SAM" id="MobiDB-lite"/>
    </source>
</evidence>
<dbReference type="InterPro" id="IPR000626">
    <property type="entry name" value="Ubiquitin-like_dom"/>
</dbReference>
<evidence type="ECO:0000259" key="2">
    <source>
        <dbReference type="PROSITE" id="PS50030"/>
    </source>
</evidence>
<dbReference type="Pfam" id="PF23195">
    <property type="entry name" value="UBQLN1"/>
    <property type="match status" value="1"/>
</dbReference>
<dbReference type="Pfam" id="PF00240">
    <property type="entry name" value="ubiquitin"/>
    <property type="match status" value="1"/>
</dbReference>
<reference evidence="4" key="1">
    <citation type="submission" date="2016-01" db="EMBL/GenBank/DDBJ databases">
        <title>Reference transcriptome for the parasite Schistocephalus solidus: insights into the molecular evolution of parasitism.</title>
        <authorList>
            <person name="Hebert F.O."/>
            <person name="Grambauer S."/>
            <person name="Barber I."/>
            <person name="Landry C.R."/>
            <person name="Aubin-Horth N."/>
        </authorList>
    </citation>
    <scope>NUCLEOTIDE SEQUENCE</scope>
</reference>
<evidence type="ECO:0000313" key="4">
    <source>
        <dbReference type="EMBL" id="JAP44697.1"/>
    </source>
</evidence>
<feature type="compositionally biased region" description="Low complexity" evidence="1">
    <location>
        <begin position="440"/>
        <end position="462"/>
    </location>
</feature>
<dbReference type="GO" id="GO:0005829">
    <property type="term" value="C:cytosol"/>
    <property type="evidence" value="ECO:0007669"/>
    <property type="project" value="TreeGrafter"/>
</dbReference>
<name>A0A0X3P4F5_SCHSO</name>
<dbReference type="SMART" id="SM00727">
    <property type="entry name" value="STI1"/>
    <property type="match status" value="4"/>
</dbReference>
<dbReference type="PANTHER" id="PTHR10677">
    <property type="entry name" value="UBIQUILIN"/>
    <property type="match status" value="1"/>
</dbReference>
<dbReference type="SUPFAM" id="SSF46934">
    <property type="entry name" value="UBA-like"/>
    <property type="match status" value="1"/>
</dbReference>
<dbReference type="Gene3D" id="1.10.8.10">
    <property type="entry name" value="DNA helicase RuvA subunit, C-terminal domain"/>
    <property type="match status" value="1"/>
</dbReference>
<dbReference type="Gene3D" id="3.10.20.90">
    <property type="entry name" value="Phosphatidylinositol 3-kinase Catalytic Subunit, Chain A, domain 1"/>
    <property type="match status" value="1"/>
</dbReference>
<dbReference type="InterPro" id="IPR006636">
    <property type="entry name" value="STI1_HS-bd"/>
</dbReference>
<gene>
    <name evidence="4" type="ORF">TR93864</name>
</gene>
<feature type="compositionally biased region" description="Polar residues" evidence="1">
    <location>
        <begin position="284"/>
        <end position="303"/>
    </location>
</feature>
<evidence type="ECO:0000259" key="3">
    <source>
        <dbReference type="PROSITE" id="PS50053"/>
    </source>
</evidence>